<gene>
    <name evidence="1" type="ORF">DPMN_159839</name>
</gene>
<dbReference type="Proteomes" id="UP000828390">
    <property type="component" value="Unassembled WGS sequence"/>
</dbReference>
<organism evidence="1 2">
    <name type="scientific">Dreissena polymorpha</name>
    <name type="common">Zebra mussel</name>
    <name type="synonym">Mytilus polymorpha</name>
    <dbReference type="NCBI Taxonomy" id="45954"/>
    <lineage>
        <taxon>Eukaryota</taxon>
        <taxon>Metazoa</taxon>
        <taxon>Spiralia</taxon>
        <taxon>Lophotrochozoa</taxon>
        <taxon>Mollusca</taxon>
        <taxon>Bivalvia</taxon>
        <taxon>Autobranchia</taxon>
        <taxon>Heteroconchia</taxon>
        <taxon>Euheterodonta</taxon>
        <taxon>Imparidentia</taxon>
        <taxon>Neoheterodontei</taxon>
        <taxon>Myida</taxon>
        <taxon>Dreissenoidea</taxon>
        <taxon>Dreissenidae</taxon>
        <taxon>Dreissena</taxon>
    </lineage>
</organism>
<reference evidence="1" key="2">
    <citation type="submission" date="2020-11" db="EMBL/GenBank/DDBJ databases">
        <authorList>
            <person name="McCartney M.A."/>
            <person name="Auch B."/>
            <person name="Kono T."/>
            <person name="Mallez S."/>
            <person name="Becker A."/>
            <person name="Gohl D.M."/>
            <person name="Silverstein K.A.T."/>
            <person name="Koren S."/>
            <person name="Bechman K.B."/>
            <person name="Herman A."/>
            <person name="Abrahante J.E."/>
            <person name="Garbe J."/>
        </authorList>
    </citation>
    <scope>NUCLEOTIDE SEQUENCE</scope>
    <source>
        <strain evidence="1">Duluth1</strain>
        <tissue evidence="1">Whole animal</tissue>
    </source>
</reference>
<dbReference type="EMBL" id="JAIWYP010000008">
    <property type="protein sequence ID" value="KAH3781930.1"/>
    <property type="molecule type" value="Genomic_DNA"/>
</dbReference>
<evidence type="ECO:0000313" key="1">
    <source>
        <dbReference type="EMBL" id="KAH3781930.1"/>
    </source>
</evidence>
<keyword evidence="2" id="KW-1185">Reference proteome</keyword>
<sequence length="62" mass="7135">MQSLLRKHLQTQNMNGCSHCLHIISSLWCRTLSLCTQGTFDANDEIKPSNQKHIPLQQLLPY</sequence>
<comment type="caution">
    <text evidence="1">The sequence shown here is derived from an EMBL/GenBank/DDBJ whole genome shotgun (WGS) entry which is preliminary data.</text>
</comment>
<dbReference type="AlphaFoldDB" id="A0A9D4ELA2"/>
<reference evidence="1" key="1">
    <citation type="journal article" date="2019" name="bioRxiv">
        <title>The Genome of the Zebra Mussel, Dreissena polymorpha: A Resource for Invasive Species Research.</title>
        <authorList>
            <person name="McCartney M.A."/>
            <person name="Auch B."/>
            <person name="Kono T."/>
            <person name="Mallez S."/>
            <person name="Zhang Y."/>
            <person name="Obille A."/>
            <person name="Becker A."/>
            <person name="Abrahante J.E."/>
            <person name="Garbe J."/>
            <person name="Badalamenti J.P."/>
            <person name="Herman A."/>
            <person name="Mangelson H."/>
            <person name="Liachko I."/>
            <person name="Sullivan S."/>
            <person name="Sone E.D."/>
            <person name="Koren S."/>
            <person name="Silverstein K.A.T."/>
            <person name="Beckman K.B."/>
            <person name="Gohl D.M."/>
        </authorList>
    </citation>
    <scope>NUCLEOTIDE SEQUENCE</scope>
    <source>
        <strain evidence="1">Duluth1</strain>
        <tissue evidence="1">Whole animal</tissue>
    </source>
</reference>
<name>A0A9D4ELA2_DREPO</name>
<protein>
    <submittedName>
        <fullName evidence="1">Uncharacterized protein</fullName>
    </submittedName>
</protein>
<evidence type="ECO:0000313" key="2">
    <source>
        <dbReference type="Proteomes" id="UP000828390"/>
    </source>
</evidence>
<accession>A0A9D4ELA2</accession>
<proteinExistence type="predicted"/>